<comment type="caution">
    <text evidence="2">The sequence shown here is derived from an EMBL/GenBank/DDBJ whole genome shotgun (WGS) entry which is preliminary data.</text>
</comment>
<accession>A0A2P5BTM9</accession>
<dbReference type="EMBL" id="JXTB01000224">
    <property type="protein sequence ID" value="PON52120.1"/>
    <property type="molecule type" value="Genomic_DNA"/>
</dbReference>
<reference evidence="3" key="1">
    <citation type="submission" date="2016-06" db="EMBL/GenBank/DDBJ databases">
        <title>Parallel loss of symbiosis genes in relatives of nitrogen-fixing non-legume Parasponia.</title>
        <authorList>
            <person name="Van Velzen R."/>
            <person name="Holmer R."/>
            <person name="Bu F."/>
            <person name="Rutten L."/>
            <person name="Van Zeijl A."/>
            <person name="Liu W."/>
            <person name="Santuari L."/>
            <person name="Cao Q."/>
            <person name="Sharma T."/>
            <person name="Shen D."/>
            <person name="Roswanjaya Y."/>
            <person name="Wardhani T."/>
            <person name="Kalhor M.S."/>
            <person name="Jansen J."/>
            <person name="Van den Hoogen J."/>
            <person name="Gungor B."/>
            <person name="Hartog M."/>
            <person name="Hontelez J."/>
            <person name="Verver J."/>
            <person name="Yang W.-C."/>
            <person name="Schijlen E."/>
            <person name="Repin R."/>
            <person name="Schilthuizen M."/>
            <person name="Schranz E."/>
            <person name="Heidstra R."/>
            <person name="Miyata K."/>
            <person name="Fedorova E."/>
            <person name="Kohlen W."/>
            <person name="Bisseling T."/>
            <person name="Smit S."/>
            <person name="Geurts R."/>
        </authorList>
    </citation>
    <scope>NUCLEOTIDE SEQUENCE [LARGE SCALE GENOMIC DNA]</scope>
    <source>
        <strain evidence="3">cv. WU1-14</strain>
    </source>
</reference>
<feature type="region of interest" description="Disordered" evidence="1">
    <location>
        <begin position="38"/>
        <end position="63"/>
    </location>
</feature>
<dbReference type="Proteomes" id="UP000237105">
    <property type="component" value="Unassembled WGS sequence"/>
</dbReference>
<protein>
    <submittedName>
        <fullName evidence="2">Uncharacterized protein</fullName>
    </submittedName>
</protein>
<keyword evidence="3" id="KW-1185">Reference proteome</keyword>
<gene>
    <name evidence="2" type="ORF">PanWU01x14_211100</name>
</gene>
<evidence type="ECO:0000313" key="3">
    <source>
        <dbReference type="Proteomes" id="UP000237105"/>
    </source>
</evidence>
<evidence type="ECO:0000313" key="2">
    <source>
        <dbReference type="EMBL" id="PON52120.1"/>
    </source>
</evidence>
<sequence>MVALPDTDLKRGRDVLGILVWWGHRETGRRAQSVISHCPAPEVEQNKEKRREEKRREKKERESKSRAVKFVDLAFSFLLSFLISSRGRRRTIRGDETTTAQWAPHSPTSISGRIGSCDKGEERGNGLIGSATWQPDALTDASNEMKTKISRRFLKNQNQNIWVHVPIPNPFYSRTDCTGKRLQRLHHTNTPS</sequence>
<feature type="compositionally biased region" description="Basic and acidic residues" evidence="1">
    <location>
        <begin position="44"/>
        <end position="63"/>
    </location>
</feature>
<name>A0A2P5BTM9_PARAD</name>
<evidence type="ECO:0000256" key="1">
    <source>
        <dbReference type="SAM" id="MobiDB-lite"/>
    </source>
</evidence>
<proteinExistence type="predicted"/>
<dbReference type="AlphaFoldDB" id="A0A2P5BTM9"/>
<organism evidence="2 3">
    <name type="scientific">Parasponia andersonii</name>
    <name type="common">Sponia andersonii</name>
    <dbReference type="NCBI Taxonomy" id="3476"/>
    <lineage>
        <taxon>Eukaryota</taxon>
        <taxon>Viridiplantae</taxon>
        <taxon>Streptophyta</taxon>
        <taxon>Embryophyta</taxon>
        <taxon>Tracheophyta</taxon>
        <taxon>Spermatophyta</taxon>
        <taxon>Magnoliopsida</taxon>
        <taxon>eudicotyledons</taxon>
        <taxon>Gunneridae</taxon>
        <taxon>Pentapetalae</taxon>
        <taxon>rosids</taxon>
        <taxon>fabids</taxon>
        <taxon>Rosales</taxon>
        <taxon>Cannabaceae</taxon>
        <taxon>Parasponia</taxon>
    </lineage>
</organism>